<evidence type="ECO:0000313" key="2">
    <source>
        <dbReference type="Proteomes" id="UP000663880"/>
    </source>
</evidence>
<proteinExistence type="predicted"/>
<protein>
    <submittedName>
        <fullName evidence="1">Uncharacterized protein</fullName>
    </submittedName>
</protein>
<comment type="caution">
    <text evidence="1">The sequence shown here is derived from an EMBL/GenBank/DDBJ whole genome shotgun (WGS) entry which is preliminary data.</text>
</comment>
<dbReference type="AlphaFoldDB" id="A0A821W1X2"/>
<organism evidence="1 2">
    <name type="scientific">Pieris macdunnoughi</name>
    <dbReference type="NCBI Taxonomy" id="345717"/>
    <lineage>
        <taxon>Eukaryota</taxon>
        <taxon>Metazoa</taxon>
        <taxon>Ecdysozoa</taxon>
        <taxon>Arthropoda</taxon>
        <taxon>Hexapoda</taxon>
        <taxon>Insecta</taxon>
        <taxon>Pterygota</taxon>
        <taxon>Neoptera</taxon>
        <taxon>Endopterygota</taxon>
        <taxon>Lepidoptera</taxon>
        <taxon>Glossata</taxon>
        <taxon>Ditrysia</taxon>
        <taxon>Papilionoidea</taxon>
        <taxon>Pieridae</taxon>
        <taxon>Pierinae</taxon>
        <taxon>Pieris</taxon>
    </lineage>
</organism>
<reference evidence="1" key="1">
    <citation type="submission" date="2021-02" db="EMBL/GenBank/DDBJ databases">
        <authorList>
            <person name="Steward A R."/>
        </authorList>
    </citation>
    <scope>NUCLEOTIDE SEQUENCE</scope>
</reference>
<accession>A0A821W1X2</accession>
<keyword evidence="2" id="KW-1185">Reference proteome</keyword>
<evidence type="ECO:0000313" key="1">
    <source>
        <dbReference type="EMBL" id="CAF4915579.1"/>
    </source>
</evidence>
<dbReference type="EMBL" id="CAJOBZ010000049">
    <property type="protein sequence ID" value="CAF4915579.1"/>
    <property type="molecule type" value="Genomic_DNA"/>
</dbReference>
<gene>
    <name evidence="1" type="ORF">PMACD_LOCUS12548</name>
</gene>
<sequence>MELNKSNIIQRTENTATLIFFCVVGLFCQGNAREVGLTPDILLRSEQNLRYPLKPPRVVPTKPHQSLGVAFAFYRNLSGFRGSPTV</sequence>
<dbReference type="Proteomes" id="UP000663880">
    <property type="component" value="Unassembled WGS sequence"/>
</dbReference>
<name>A0A821W1X2_9NEOP</name>